<dbReference type="Pfam" id="PF00096">
    <property type="entry name" value="zf-C2H2"/>
    <property type="match status" value="1"/>
</dbReference>
<dbReference type="Gene3D" id="3.30.160.60">
    <property type="entry name" value="Classic Zinc Finger"/>
    <property type="match status" value="2"/>
</dbReference>
<dbReference type="GO" id="GO:0005634">
    <property type="term" value="C:nucleus"/>
    <property type="evidence" value="ECO:0007669"/>
    <property type="project" value="TreeGrafter"/>
</dbReference>
<evidence type="ECO:0000259" key="3">
    <source>
        <dbReference type="PROSITE" id="PS50157"/>
    </source>
</evidence>
<dbReference type="PROSITE" id="PS00028">
    <property type="entry name" value="ZINC_FINGER_C2H2_1"/>
    <property type="match status" value="3"/>
</dbReference>
<keyword evidence="1" id="KW-0479">Metal-binding</keyword>
<evidence type="ECO:0000256" key="2">
    <source>
        <dbReference type="SAM" id="MobiDB-lite"/>
    </source>
</evidence>
<keyword evidence="1" id="KW-0862">Zinc</keyword>
<feature type="compositionally biased region" description="Polar residues" evidence="2">
    <location>
        <begin position="19"/>
        <end position="54"/>
    </location>
</feature>
<evidence type="ECO:0000313" key="4">
    <source>
        <dbReference type="EMBL" id="KAF2828442.1"/>
    </source>
</evidence>
<dbReference type="SUPFAM" id="SSF57667">
    <property type="entry name" value="beta-beta-alpha zinc fingers"/>
    <property type="match status" value="2"/>
</dbReference>
<feature type="domain" description="C2H2-type" evidence="3">
    <location>
        <begin position="88"/>
        <end position="117"/>
    </location>
</feature>
<keyword evidence="1" id="KW-0863">Zinc-finger</keyword>
<evidence type="ECO:0000256" key="1">
    <source>
        <dbReference type="PROSITE-ProRule" id="PRU00042"/>
    </source>
</evidence>
<reference evidence="4" key="1">
    <citation type="journal article" date="2020" name="Stud. Mycol.">
        <title>101 Dothideomycetes genomes: a test case for predicting lifestyles and emergence of pathogens.</title>
        <authorList>
            <person name="Haridas S."/>
            <person name="Albert R."/>
            <person name="Binder M."/>
            <person name="Bloem J."/>
            <person name="Labutti K."/>
            <person name="Salamov A."/>
            <person name="Andreopoulos B."/>
            <person name="Baker S."/>
            <person name="Barry K."/>
            <person name="Bills G."/>
            <person name="Bluhm B."/>
            <person name="Cannon C."/>
            <person name="Castanera R."/>
            <person name="Culley D."/>
            <person name="Daum C."/>
            <person name="Ezra D."/>
            <person name="Gonzalez J."/>
            <person name="Henrissat B."/>
            <person name="Kuo A."/>
            <person name="Liang C."/>
            <person name="Lipzen A."/>
            <person name="Lutzoni F."/>
            <person name="Magnuson J."/>
            <person name="Mondo S."/>
            <person name="Nolan M."/>
            <person name="Ohm R."/>
            <person name="Pangilinan J."/>
            <person name="Park H.-J."/>
            <person name="Ramirez L."/>
            <person name="Alfaro M."/>
            <person name="Sun H."/>
            <person name="Tritt A."/>
            <person name="Yoshinaga Y."/>
            <person name="Zwiers L.-H."/>
            <person name="Turgeon B."/>
            <person name="Goodwin S."/>
            <person name="Spatafora J."/>
            <person name="Crous P."/>
            <person name="Grigoriev I."/>
        </authorList>
    </citation>
    <scope>NUCLEOTIDE SEQUENCE</scope>
    <source>
        <strain evidence="4">CBS 113818</strain>
    </source>
</reference>
<gene>
    <name evidence="4" type="ORF">CC86DRAFT_193381</name>
</gene>
<dbReference type="EMBL" id="MU006222">
    <property type="protein sequence ID" value="KAF2828442.1"/>
    <property type="molecule type" value="Genomic_DNA"/>
</dbReference>
<dbReference type="PANTHER" id="PTHR46179:SF19">
    <property type="entry name" value="C2H2 FINGER DOMAIN TRANSCRIPTION FACTOR (EUROFUNG)-RELATED"/>
    <property type="match status" value="1"/>
</dbReference>
<organism evidence="4 5">
    <name type="scientific">Ophiobolus disseminans</name>
    <dbReference type="NCBI Taxonomy" id="1469910"/>
    <lineage>
        <taxon>Eukaryota</taxon>
        <taxon>Fungi</taxon>
        <taxon>Dikarya</taxon>
        <taxon>Ascomycota</taxon>
        <taxon>Pezizomycotina</taxon>
        <taxon>Dothideomycetes</taxon>
        <taxon>Pleosporomycetidae</taxon>
        <taxon>Pleosporales</taxon>
        <taxon>Pleosporineae</taxon>
        <taxon>Phaeosphaeriaceae</taxon>
        <taxon>Ophiobolus</taxon>
    </lineage>
</organism>
<keyword evidence="5" id="KW-1185">Reference proteome</keyword>
<name>A0A6A7A564_9PLEO</name>
<dbReference type="SMART" id="SM00355">
    <property type="entry name" value="ZnF_C2H2"/>
    <property type="match status" value="3"/>
</dbReference>
<feature type="domain" description="C2H2-type" evidence="3">
    <location>
        <begin position="121"/>
        <end position="151"/>
    </location>
</feature>
<feature type="region of interest" description="Disordered" evidence="2">
    <location>
        <begin position="1"/>
        <end position="54"/>
    </location>
</feature>
<dbReference type="AlphaFoldDB" id="A0A6A7A564"/>
<accession>A0A6A7A564</accession>
<dbReference type="PROSITE" id="PS50157">
    <property type="entry name" value="ZINC_FINGER_C2H2_2"/>
    <property type="match status" value="3"/>
</dbReference>
<sequence>MGDRRLALSSLPVEEAHTTRQTSSVHDMSPPESSHNESSVQNETPGSINSQENSDVLPFRCHHHDCGARFRQPCYLTDHITRKHVKRYKCSEHGCNQTFHLRADMTRHAQTHSAPHTSQAFTCLLPNCDRTFGRKDNMLRHVKRSHRATSN</sequence>
<dbReference type="InterPro" id="IPR051061">
    <property type="entry name" value="Zinc_finger_trans_reg"/>
</dbReference>
<dbReference type="OrthoDB" id="3798762at2759"/>
<dbReference type="Proteomes" id="UP000799424">
    <property type="component" value="Unassembled WGS sequence"/>
</dbReference>
<evidence type="ECO:0000313" key="5">
    <source>
        <dbReference type="Proteomes" id="UP000799424"/>
    </source>
</evidence>
<dbReference type="PANTHER" id="PTHR46179">
    <property type="entry name" value="ZINC FINGER PROTEIN"/>
    <property type="match status" value="1"/>
</dbReference>
<dbReference type="GO" id="GO:0006357">
    <property type="term" value="P:regulation of transcription by RNA polymerase II"/>
    <property type="evidence" value="ECO:0007669"/>
    <property type="project" value="TreeGrafter"/>
</dbReference>
<dbReference type="InterPro" id="IPR013087">
    <property type="entry name" value="Znf_C2H2_type"/>
</dbReference>
<dbReference type="InterPro" id="IPR036236">
    <property type="entry name" value="Znf_C2H2_sf"/>
</dbReference>
<protein>
    <recommendedName>
        <fullName evidence="3">C2H2-type domain-containing protein</fullName>
    </recommendedName>
</protein>
<dbReference type="GO" id="GO:0008270">
    <property type="term" value="F:zinc ion binding"/>
    <property type="evidence" value="ECO:0007669"/>
    <property type="project" value="UniProtKB-KW"/>
</dbReference>
<feature type="domain" description="C2H2-type" evidence="3">
    <location>
        <begin position="59"/>
        <end position="89"/>
    </location>
</feature>
<proteinExistence type="predicted"/>